<dbReference type="Proteomes" id="UP001261871">
    <property type="component" value="Unassembled WGS sequence"/>
</dbReference>
<name>A0ABU1S561_9FLAO</name>
<organism evidence="1 2">
    <name type="scientific">Flavobacterium granuli</name>
    <dbReference type="NCBI Taxonomy" id="280093"/>
    <lineage>
        <taxon>Bacteria</taxon>
        <taxon>Pseudomonadati</taxon>
        <taxon>Bacteroidota</taxon>
        <taxon>Flavobacteriia</taxon>
        <taxon>Flavobacteriales</taxon>
        <taxon>Flavobacteriaceae</taxon>
        <taxon>Flavobacterium</taxon>
    </lineage>
</organism>
<dbReference type="Gene3D" id="3.40.50.20">
    <property type="match status" value="1"/>
</dbReference>
<keyword evidence="2" id="KW-1185">Reference proteome</keyword>
<gene>
    <name evidence="1" type="ORF">J2W95_002859</name>
</gene>
<proteinExistence type="predicted"/>
<sequence>MLQITIENNIKLIIPTIDTELLILSQNIDLFKKHNIEILISDYDNIKTLINKRLTNIFFKKLEINYAKEYDKNNFTLPIYIKPIDGSRSIDNYIVKKESELTAYHFSNIWSIPILQSIPSICILTKQII</sequence>
<accession>A0ABU1S561</accession>
<evidence type="ECO:0000313" key="1">
    <source>
        <dbReference type="EMBL" id="MDR6846148.1"/>
    </source>
</evidence>
<protein>
    <submittedName>
        <fullName evidence="1">Carbamoylphosphate synthase large subunit</fullName>
    </submittedName>
</protein>
<dbReference type="SUPFAM" id="SSF56059">
    <property type="entry name" value="Glutathione synthetase ATP-binding domain-like"/>
    <property type="match status" value="1"/>
</dbReference>
<reference evidence="1 2" key="1">
    <citation type="submission" date="2023-07" db="EMBL/GenBank/DDBJ databases">
        <title>Sorghum-associated microbial communities from plants grown in Nebraska, USA.</title>
        <authorList>
            <person name="Schachtman D."/>
        </authorList>
    </citation>
    <scope>NUCLEOTIDE SEQUENCE [LARGE SCALE GENOMIC DNA]</scope>
    <source>
        <strain evidence="1 2">BE124</strain>
    </source>
</reference>
<dbReference type="EMBL" id="JAVDTX010000006">
    <property type="protein sequence ID" value="MDR6846148.1"/>
    <property type="molecule type" value="Genomic_DNA"/>
</dbReference>
<evidence type="ECO:0000313" key="2">
    <source>
        <dbReference type="Proteomes" id="UP001261871"/>
    </source>
</evidence>
<comment type="caution">
    <text evidence="1">The sequence shown here is derived from an EMBL/GenBank/DDBJ whole genome shotgun (WGS) entry which is preliminary data.</text>
</comment>